<organism evidence="2 3">
    <name type="scientific">Moesziomyces aphidis</name>
    <name type="common">Pseudozyma aphidis</name>
    <dbReference type="NCBI Taxonomy" id="84754"/>
    <lineage>
        <taxon>Eukaryota</taxon>
        <taxon>Fungi</taxon>
        <taxon>Dikarya</taxon>
        <taxon>Basidiomycota</taxon>
        <taxon>Ustilaginomycotina</taxon>
        <taxon>Ustilaginomycetes</taxon>
        <taxon>Ustilaginales</taxon>
        <taxon>Ustilaginaceae</taxon>
        <taxon>Moesziomyces</taxon>
    </lineage>
</organism>
<proteinExistence type="predicted"/>
<accession>W3VMH9</accession>
<evidence type="ECO:0000313" key="3">
    <source>
        <dbReference type="Proteomes" id="UP000019462"/>
    </source>
</evidence>
<dbReference type="HOGENOM" id="CLU_457921_0_0_1"/>
<dbReference type="Proteomes" id="UP000019462">
    <property type="component" value="Unassembled WGS sequence"/>
</dbReference>
<keyword evidence="3" id="KW-1185">Reference proteome</keyword>
<dbReference type="EMBL" id="AWNI01000012">
    <property type="protein sequence ID" value="ETS62007.1"/>
    <property type="molecule type" value="Genomic_DNA"/>
</dbReference>
<gene>
    <name evidence="2" type="ORF">PaG_03560</name>
</gene>
<comment type="caution">
    <text evidence="2">The sequence shown here is derived from an EMBL/GenBank/DDBJ whole genome shotgun (WGS) entry which is preliminary data.</text>
</comment>
<sequence>MPSSSGPERGAFQPSLADVNAGRVTFGEHTTITCEQLQRSAQIVASRFQTTPALRRFVANADEEWRSATETEYAGSLRISTTEANGVAERFLRTFIEEVYLPRIAGDASDSAVTVDDVLSSPPRHDLSADRRFWTMLARFSIYRFREPLVDDETRSYVPQALECFAIIKVTYSCLTRRPVDPAVVQEANALIRRGNVSAQRARPVATHDNLVHFVRQGAFGSHLLLRCPREQIQMAAFHQLIAYCAVRPSDVVLGRLQSDALRWRDVDFFLTLWIPDEEDDSNDAAAQAAEERQVAEEADGQTGPGEIVGERATGARRASPRSRLHCDVTFRNVEGRPADPRTWRTEQLYDSGGAACLEPVLLLAQMADDDGIFQSGISIAHALEEADPSFFDNRNFLRVHIKREARDQFVFRAFELVDVGSSDDGAAASSTAAAPSTLASTLASTAGPSTSTSAAAAPAAAVAIRHHCAVAAAAQPAMDRLGLGTLHAQHGRRHHGPESGFLVVDAQGRRFVQAQASGRKATVKRILRSLAEPRQAARVGRAQGRSDDAWLGQAATIPLLGRTDLSAAFRSAAAANDDDEDNEDAGPTRRVRRRV</sequence>
<feature type="region of interest" description="Disordered" evidence="1">
    <location>
        <begin position="282"/>
        <end position="323"/>
    </location>
</feature>
<evidence type="ECO:0000256" key="1">
    <source>
        <dbReference type="SAM" id="MobiDB-lite"/>
    </source>
</evidence>
<dbReference type="AlphaFoldDB" id="W3VMH9"/>
<dbReference type="OrthoDB" id="3033142at2759"/>
<protein>
    <submittedName>
        <fullName evidence="2">Uncharacterized protein</fullName>
    </submittedName>
</protein>
<name>W3VMH9_MOEAP</name>
<feature type="region of interest" description="Disordered" evidence="1">
    <location>
        <begin position="573"/>
        <end position="596"/>
    </location>
</feature>
<reference evidence="2 3" key="1">
    <citation type="journal article" date="2014" name="Genome Announc.">
        <title>Genome sequence of the basidiomycetous fungus Pseudozyma aphidis DSM70725, an efficient producer of biosurfactant mannosylerythritol lipids.</title>
        <authorList>
            <person name="Lorenz S."/>
            <person name="Guenther M."/>
            <person name="Grumaz C."/>
            <person name="Rupp S."/>
            <person name="Zibek S."/>
            <person name="Sohn K."/>
        </authorList>
    </citation>
    <scope>NUCLEOTIDE SEQUENCE [LARGE SCALE GENOMIC DNA]</scope>
    <source>
        <strain evidence="3">ATCC 32657 / CBS 517.83 / DSM 70725 / JCM 10318 / NBRC 10182 / NRRL Y-7954 / St-0401</strain>
    </source>
</reference>
<evidence type="ECO:0000313" key="2">
    <source>
        <dbReference type="EMBL" id="ETS62007.1"/>
    </source>
</evidence>